<accession>A0ACC1IDA9</accession>
<dbReference type="EMBL" id="JANBPG010000915">
    <property type="protein sequence ID" value="KAJ1892914.1"/>
    <property type="molecule type" value="Genomic_DNA"/>
</dbReference>
<evidence type="ECO:0000313" key="2">
    <source>
        <dbReference type="Proteomes" id="UP001150581"/>
    </source>
</evidence>
<keyword evidence="1" id="KW-0687">Ribonucleoprotein</keyword>
<gene>
    <name evidence="1" type="primary">MRPL24_1</name>
    <name evidence="1" type="ORF">LPJ66_006065</name>
</gene>
<comment type="caution">
    <text evidence="1">The sequence shown here is derived from an EMBL/GenBank/DDBJ whole genome shotgun (WGS) entry which is preliminary data.</text>
</comment>
<organism evidence="1 2">
    <name type="scientific">Kickxella alabastrina</name>
    <dbReference type="NCBI Taxonomy" id="61397"/>
    <lineage>
        <taxon>Eukaryota</taxon>
        <taxon>Fungi</taxon>
        <taxon>Fungi incertae sedis</taxon>
        <taxon>Zoopagomycota</taxon>
        <taxon>Kickxellomycotina</taxon>
        <taxon>Kickxellomycetes</taxon>
        <taxon>Kickxellales</taxon>
        <taxon>Kickxellaceae</taxon>
        <taxon>Kickxella</taxon>
    </lineage>
</organism>
<evidence type="ECO:0000313" key="1">
    <source>
        <dbReference type="EMBL" id="KAJ1892914.1"/>
    </source>
</evidence>
<protein>
    <submittedName>
        <fullName evidence="1">39S ribosomal protein L24, mitochondrial</fullName>
    </submittedName>
</protein>
<name>A0ACC1IDA9_9FUNG</name>
<keyword evidence="2" id="KW-1185">Reference proteome</keyword>
<dbReference type="Proteomes" id="UP001150581">
    <property type="component" value="Unassembled WGS sequence"/>
</dbReference>
<keyword evidence="1" id="KW-0689">Ribosomal protein</keyword>
<proteinExistence type="predicted"/>
<reference evidence="1" key="1">
    <citation type="submission" date="2022-07" db="EMBL/GenBank/DDBJ databases">
        <title>Phylogenomic reconstructions and comparative analyses of Kickxellomycotina fungi.</title>
        <authorList>
            <person name="Reynolds N.K."/>
            <person name="Stajich J.E."/>
            <person name="Barry K."/>
            <person name="Grigoriev I.V."/>
            <person name="Crous P."/>
            <person name="Smith M.E."/>
        </authorList>
    </citation>
    <scope>NUCLEOTIDE SEQUENCE</scope>
    <source>
        <strain evidence="1">Benny 63K</strain>
    </source>
</reference>
<sequence length="190" mass="21390">MRMHRSVLKATSTRMMPRDKTLPKDLQLKKWKIYKGDKVIVTSGKDRGQTGTVAEVSRKTNSVYVRGLKLAFKNVPKTVESPTGKIQKEMAIHVSNLALVDPSTNQPTKVRVGLFTDPDTGVKEKRRYSASSGSVIHKVVDLSYQKNWKDGAFDTEPELVSKVTFQAVPGVPPFPEDVIREIQNRHKKLF</sequence>